<evidence type="ECO:0008006" key="3">
    <source>
        <dbReference type="Google" id="ProtNLM"/>
    </source>
</evidence>
<protein>
    <recommendedName>
        <fullName evidence="3">HTH cro/C1-type domain-containing protein</fullName>
    </recommendedName>
</protein>
<comment type="caution">
    <text evidence="1">The sequence shown here is derived from an EMBL/GenBank/DDBJ whole genome shotgun (WGS) entry which is preliminary data.</text>
</comment>
<reference evidence="1 2" key="1">
    <citation type="submission" date="2018-06" db="EMBL/GenBank/DDBJ databases">
        <title>Extensive metabolic versatility and redundancy in microbially diverse, dynamic hydrothermal sediments.</title>
        <authorList>
            <person name="Dombrowski N."/>
            <person name="Teske A."/>
            <person name="Baker B.J."/>
        </authorList>
    </citation>
    <scope>NUCLEOTIDE SEQUENCE [LARGE SCALE GENOMIC DNA]</scope>
    <source>
        <strain evidence="1">B19_G9</strain>
    </source>
</reference>
<dbReference type="EMBL" id="QMQB01000212">
    <property type="protein sequence ID" value="RLE11795.1"/>
    <property type="molecule type" value="Genomic_DNA"/>
</dbReference>
<dbReference type="GO" id="GO:0003677">
    <property type="term" value="F:DNA binding"/>
    <property type="evidence" value="ECO:0007669"/>
    <property type="project" value="InterPro"/>
</dbReference>
<sequence length="157" mass="18903">EKMKEYRTLKNEVYNLDSLSEKEKKIYQEVHSYLEKNPDWTEFSTYWKDKLLEEFKDKRVEEIANLPIFRICQDLSSRLGIKQGYIRKDDYRDKLLEIIDSNFRSRYEFCKKVGIDEGFLSKVLRNQRSLSLDNLLRILGAVGYEIEFKKKKEKVIA</sequence>
<dbReference type="SUPFAM" id="SSF47413">
    <property type="entry name" value="lambda repressor-like DNA-binding domains"/>
    <property type="match status" value="1"/>
</dbReference>
<dbReference type="Proteomes" id="UP000267654">
    <property type="component" value="Unassembled WGS sequence"/>
</dbReference>
<dbReference type="AlphaFoldDB" id="A0A662D8M4"/>
<accession>A0A662D8M4</accession>
<feature type="non-terminal residue" evidence="1">
    <location>
        <position position="1"/>
    </location>
</feature>
<gene>
    <name evidence="1" type="ORF">DRI96_05610</name>
</gene>
<name>A0A662D8M4_UNCAE</name>
<evidence type="ECO:0000313" key="1">
    <source>
        <dbReference type="EMBL" id="RLE11795.1"/>
    </source>
</evidence>
<proteinExistence type="predicted"/>
<evidence type="ECO:0000313" key="2">
    <source>
        <dbReference type="Proteomes" id="UP000267654"/>
    </source>
</evidence>
<dbReference type="InterPro" id="IPR010982">
    <property type="entry name" value="Lambda_DNA-bd_dom_sf"/>
</dbReference>
<organism evidence="1 2">
    <name type="scientific">Aerophobetes bacterium</name>
    <dbReference type="NCBI Taxonomy" id="2030807"/>
    <lineage>
        <taxon>Bacteria</taxon>
        <taxon>Candidatus Aerophobota</taxon>
    </lineage>
</organism>